<evidence type="ECO:0000259" key="11">
    <source>
        <dbReference type="SMART" id="SM00499"/>
    </source>
</evidence>
<dbReference type="EMBL" id="JRKL02000749">
    <property type="protein sequence ID" value="KAF3968595.1"/>
    <property type="molecule type" value="Genomic_DNA"/>
</dbReference>
<protein>
    <recommendedName>
        <fullName evidence="11">Bifunctional inhibitor/plant lipid transfer protein/seed storage helical domain-containing protein</fullName>
    </recommendedName>
</protein>
<dbReference type="InterPro" id="IPR036312">
    <property type="entry name" value="Bifun_inhib/LTP/seed_sf"/>
</dbReference>
<evidence type="ECO:0000256" key="6">
    <source>
        <dbReference type="ARBA" id="ARBA00023157"/>
    </source>
</evidence>
<dbReference type="Pfam" id="PF14368">
    <property type="entry name" value="LTP_2"/>
    <property type="match status" value="1"/>
</dbReference>
<evidence type="ECO:0000256" key="9">
    <source>
        <dbReference type="SAM" id="MobiDB-lite"/>
    </source>
</evidence>
<feature type="compositionally biased region" description="Polar residues" evidence="9">
    <location>
        <begin position="106"/>
        <end position="116"/>
    </location>
</feature>
<dbReference type="OrthoDB" id="911994at2759"/>
<keyword evidence="8" id="KW-0449">Lipoprotein</keyword>
<evidence type="ECO:0000256" key="2">
    <source>
        <dbReference type="ARBA" id="ARBA00009748"/>
    </source>
</evidence>
<keyword evidence="7" id="KW-0325">Glycoprotein</keyword>
<evidence type="ECO:0000256" key="1">
    <source>
        <dbReference type="ARBA" id="ARBA00004609"/>
    </source>
</evidence>
<dbReference type="GO" id="GO:0008289">
    <property type="term" value="F:lipid binding"/>
    <property type="evidence" value="ECO:0007669"/>
    <property type="project" value="InterPro"/>
</dbReference>
<comment type="caution">
    <text evidence="12">The sequence shown here is derived from an EMBL/GenBank/DDBJ whole genome shotgun (WGS) entry which is preliminary data.</text>
</comment>
<feature type="domain" description="Bifunctional inhibitor/plant lipid transfer protein/seed storage helical" evidence="11">
    <location>
        <begin position="28"/>
        <end position="105"/>
    </location>
</feature>
<dbReference type="GO" id="GO:0098552">
    <property type="term" value="C:side of membrane"/>
    <property type="evidence" value="ECO:0007669"/>
    <property type="project" value="UniProtKB-KW"/>
</dbReference>
<dbReference type="Proteomes" id="UP000737018">
    <property type="component" value="Unassembled WGS sequence"/>
</dbReference>
<comment type="similarity">
    <text evidence="2">Belongs to the plant LTP family.</text>
</comment>
<feature type="signal peptide" evidence="10">
    <location>
        <begin position="1"/>
        <end position="24"/>
    </location>
</feature>
<reference evidence="12" key="1">
    <citation type="submission" date="2020-03" db="EMBL/GenBank/DDBJ databases">
        <title>Castanea mollissima Vanexum genome sequencing.</title>
        <authorList>
            <person name="Staton M."/>
        </authorList>
    </citation>
    <scope>NUCLEOTIDE SEQUENCE</scope>
    <source>
        <tissue evidence="12">Leaf</tissue>
    </source>
</reference>
<dbReference type="SUPFAM" id="SSF47699">
    <property type="entry name" value="Bifunctional inhibitor/lipid-transfer protein/seed storage 2S albumin"/>
    <property type="match status" value="1"/>
</dbReference>
<name>A0A8J4REE2_9ROSI</name>
<evidence type="ECO:0000256" key="10">
    <source>
        <dbReference type="SAM" id="SignalP"/>
    </source>
</evidence>
<keyword evidence="4" id="KW-0472">Membrane</keyword>
<feature type="region of interest" description="Disordered" evidence="9">
    <location>
        <begin position="106"/>
        <end position="142"/>
    </location>
</feature>
<comment type="subcellular location">
    <subcellularLocation>
        <location evidence="1">Cell membrane</location>
        <topology evidence="1">Lipid-anchor</topology>
        <topology evidence="1">GPI-anchor</topology>
    </subcellularLocation>
</comment>
<evidence type="ECO:0000313" key="13">
    <source>
        <dbReference type="Proteomes" id="UP000737018"/>
    </source>
</evidence>
<dbReference type="SMART" id="SM00499">
    <property type="entry name" value="AAI"/>
    <property type="match status" value="1"/>
</dbReference>
<dbReference type="Gene3D" id="1.10.110.10">
    <property type="entry name" value="Plant lipid-transfer and hydrophobic proteins"/>
    <property type="match status" value="1"/>
</dbReference>
<evidence type="ECO:0000313" key="12">
    <source>
        <dbReference type="EMBL" id="KAF3968595.1"/>
    </source>
</evidence>
<organism evidence="12 13">
    <name type="scientific">Castanea mollissima</name>
    <name type="common">Chinese chestnut</name>
    <dbReference type="NCBI Taxonomy" id="60419"/>
    <lineage>
        <taxon>Eukaryota</taxon>
        <taxon>Viridiplantae</taxon>
        <taxon>Streptophyta</taxon>
        <taxon>Embryophyta</taxon>
        <taxon>Tracheophyta</taxon>
        <taxon>Spermatophyta</taxon>
        <taxon>Magnoliopsida</taxon>
        <taxon>eudicotyledons</taxon>
        <taxon>Gunneridae</taxon>
        <taxon>Pentapetalae</taxon>
        <taxon>rosids</taxon>
        <taxon>fabids</taxon>
        <taxon>Fagales</taxon>
        <taxon>Fagaceae</taxon>
        <taxon>Castanea</taxon>
    </lineage>
</organism>
<evidence type="ECO:0000256" key="4">
    <source>
        <dbReference type="ARBA" id="ARBA00022622"/>
    </source>
</evidence>
<dbReference type="PRINTS" id="PR00382">
    <property type="entry name" value="LIPIDTRNSFER"/>
</dbReference>
<evidence type="ECO:0000256" key="7">
    <source>
        <dbReference type="ARBA" id="ARBA00023180"/>
    </source>
</evidence>
<keyword evidence="13" id="KW-1185">Reference proteome</keyword>
<keyword evidence="5 10" id="KW-0732">Signal</keyword>
<evidence type="ECO:0000256" key="8">
    <source>
        <dbReference type="ARBA" id="ARBA00023288"/>
    </source>
</evidence>
<evidence type="ECO:0000256" key="3">
    <source>
        <dbReference type="ARBA" id="ARBA00022475"/>
    </source>
</evidence>
<dbReference type="CDD" id="cd00010">
    <property type="entry name" value="AAI_LTSS"/>
    <property type="match status" value="1"/>
</dbReference>
<dbReference type="GO" id="GO:0005886">
    <property type="term" value="C:plasma membrane"/>
    <property type="evidence" value="ECO:0007669"/>
    <property type="project" value="UniProtKB-SubCell"/>
</dbReference>
<accession>A0A8J4REE2</accession>
<dbReference type="GO" id="GO:0006869">
    <property type="term" value="P:lipid transport"/>
    <property type="evidence" value="ECO:0007669"/>
    <property type="project" value="InterPro"/>
</dbReference>
<dbReference type="InterPro" id="IPR016140">
    <property type="entry name" value="Bifunc_inhib/LTP/seed_store"/>
</dbReference>
<dbReference type="AlphaFoldDB" id="A0A8J4REE2"/>
<gene>
    <name evidence="12" type="ORF">CMV_007529</name>
</gene>
<dbReference type="PANTHER" id="PTHR33044">
    <property type="entry name" value="BIFUNCTIONAL INHIBITOR/LIPID-TRANSFER PROTEIN/SEED STORAGE 2S ALBUMIN SUPERFAMILY PROTEIN-RELATED"/>
    <property type="match status" value="1"/>
</dbReference>
<keyword evidence="3" id="KW-1003">Cell membrane</keyword>
<dbReference type="InterPro" id="IPR000528">
    <property type="entry name" value="Plant_nsLTP"/>
</dbReference>
<dbReference type="InterPro" id="IPR043325">
    <property type="entry name" value="LTSS"/>
</dbReference>
<dbReference type="FunFam" id="1.10.110.10:FF:000001">
    <property type="entry name" value="Bifunctional inhibitor/lipid-transfer protein/seed storage 2S albumin superfamily protein"/>
    <property type="match status" value="1"/>
</dbReference>
<sequence>MAIGGIDMGLALILVSMLWARAAAQSGCTSVLIGMAPCLNYVSGSSSTPSASCCSQLSSVVQSQPQCLCTVLNGGGASLGVTINQTLALELPAACNVQTPPVSQCNAANGPATSPVGSPEGSLSDASTSSSTSGAGSKTVPSTSASFSNGAIIEMPLQLIFLFIFVAAYGSTCVSF</sequence>
<keyword evidence="4" id="KW-0336">GPI-anchor</keyword>
<proteinExistence type="inferred from homology"/>
<feature type="chain" id="PRO_5035307857" description="Bifunctional inhibitor/plant lipid transfer protein/seed storage helical domain-containing protein" evidence="10">
    <location>
        <begin position="25"/>
        <end position="176"/>
    </location>
</feature>
<feature type="compositionally biased region" description="Low complexity" evidence="9">
    <location>
        <begin position="121"/>
        <end position="137"/>
    </location>
</feature>
<keyword evidence="6" id="KW-1015">Disulfide bond</keyword>
<evidence type="ECO:0000256" key="5">
    <source>
        <dbReference type="ARBA" id="ARBA00022729"/>
    </source>
</evidence>